<name>A0AAW2HZD6_9NEOP</name>
<reference evidence="13" key="1">
    <citation type="journal article" date="2024" name="Gigascience">
        <title>Chromosome-level genome of the poultry shaft louse Menopon gallinae provides insight into the host-switching and adaptive evolution of parasitic lice.</title>
        <authorList>
            <person name="Xu Y."/>
            <person name="Ma L."/>
            <person name="Liu S."/>
            <person name="Liang Y."/>
            <person name="Liu Q."/>
            <person name="He Z."/>
            <person name="Tian L."/>
            <person name="Duan Y."/>
            <person name="Cai W."/>
            <person name="Li H."/>
            <person name="Song F."/>
        </authorList>
    </citation>
    <scope>NUCLEOTIDE SEQUENCE</scope>
    <source>
        <strain evidence="13">Cailab_2023a</strain>
    </source>
</reference>
<keyword evidence="5" id="KW-0862">Zinc</keyword>
<dbReference type="PANTHER" id="PTHR24394:SF48">
    <property type="entry name" value="ZINC FINGER PROTEIN 771"/>
    <property type="match status" value="1"/>
</dbReference>
<dbReference type="Pfam" id="PF00096">
    <property type="entry name" value="zf-C2H2"/>
    <property type="match status" value="6"/>
</dbReference>
<feature type="domain" description="C2H2-type" evidence="12">
    <location>
        <begin position="467"/>
        <end position="495"/>
    </location>
</feature>
<dbReference type="GO" id="GO:0005634">
    <property type="term" value="C:nucleus"/>
    <property type="evidence" value="ECO:0007669"/>
    <property type="project" value="UniProtKB-SubCell"/>
</dbReference>
<evidence type="ECO:0000256" key="5">
    <source>
        <dbReference type="ARBA" id="ARBA00022833"/>
    </source>
</evidence>
<dbReference type="GO" id="GO:0008270">
    <property type="term" value="F:zinc ion binding"/>
    <property type="evidence" value="ECO:0007669"/>
    <property type="project" value="UniProtKB-KW"/>
</dbReference>
<accession>A0AAW2HZD6</accession>
<dbReference type="GO" id="GO:0000981">
    <property type="term" value="F:DNA-binding transcription factor activity, RNA polymerase II-specific"/>
    <property type="evidence" value="ECO:0007669"/>
    <property type="project" value="TreeGrafter"/>
</dbReference>
<dbReference type="InterPro" id="IPR013087">
    <property type="entry name" value="Znf_C2H2_type"/>
</dbReference>
<evidence type="ECO:0000256" key="10">
    <source>
        <dbReference type="PROSITE-ProRule" id="PRU00042"/>
    </source>
</evidence>
<feature type="domain" description="C2H2-type" evidence="12">
    <location>
        <begin position="553"/>
        <end position="580"/>
    </location>
</feature>
<dbReference type="Gene3D" id="3.30.160.60">
    <property type="entry name" value="Classic Zinc Finger"/>
    <property type="match status" value="8"/>
</dbReference>
<feature type="domain" description="C2H2-type" evidence="12">
    <location>
        <begin position="525"/>
        <end position="552"/>
    </location>
</feature>
<keyword evidence="6" id="KW-0805">Transcription regulation</keyword>
<dbReference type="GO" id="GO:0003677">
    <property type="term" value="F:DNA binding"/>
    <property type="evidence" value="ECO:0007669"/>
    <property type="project" value="UniProtKB-KW"/>
</dbReference>
<gene>
    <name evidence="13" type="ORF">PYX00_003173</name>
</gene>
<dbReference type="EMBL" id="JARGDH010000002">
    <property type="protein sequence ID" value="KAL0275267.1"/>
    <property type="molecule type" value="Genomic_DNA"/>
</dbReference>
<sequence length="592" mass="68067">MVDLHAKSLVHKDVSDRTINIGKSGGGDPKKPFKCGQCVETFSTLVAKKKHEKFYHYFSKPFVCECGQQFGKLCEVNYHIRRVHNKEKNFVCNFCKKAFFKNSDLVIHQSIHEPSAKFICEDCGRRFKHVSNLIRHSRTHTGIKPYLCLPCNKRFSQVAALRQHEVTEKHKEKVAEVNGGKKGNELEANSQGKDSSSSQGSGGLKEDNKDGKSSSEKRKWWFYCKICGERFPFSVLLRDHETKHMTNKDINCNICKTEFSSIKDFNNHACSNVCDSVATKKTTDDNETAEKVVPEAVKEISSESVNVESGEVNNDKKVELTLAQNGQIMLDNDEVFLTLNDKVYGFLLINNDVTVVENDEYLQILNSGKSQDELDGSSNLNDFHIENIQGDEADGVSRLVLPENWVWTEAYSTEEGNAKEDKIIEKVTENENGRKKKHNCTECGKGFDKKDNYLQHLGTHFVKAQKHKCPECKKNFSWNSSLKNHIQKKHTKRKEYRCLRCDKTYYSSLLVEHHVKRDHLNIRSYKCSVCDKAFFRRYDLKVHIRIHTDERPYICGVCGKRFRHLSHSIRHDRTHLKSSIKKEAELTTEVNS</sequence>
<evidence type="ECO:0000259" key="12">
    <source>
        <dbReference type="PROSITE" id="PS50157"/>
    </source>
</evidence>
<keyword evidence="9" id="KW-0539">Nucleus</keyword>
<keyword evidence="2" id="KW-0479">Metal-binding</keyword>
<evidence type="ECO:0000256" key="6">
    <source>
        <dbReference type="ARBA" id="ARBA00023015"/>
    </source>
</evidence>
<dbReference type="FunFam" id="3.30.160.60:FF:001182">
    <property type="entry name" value="Zinc finger, C2H2 type"/>
    <property type="match status" value="1"/>
</dbReference>
<keyword evidence="3" id="KW-0677">Repeat</keyword>
<feature type="domain" description="C2H2-type" evidence="12">
    <location>
        <begin position="438"/>
        <end position="465"/>
    </location>
</feature>
<dbReference type="FunFam" id="3.30.160.60:FF:000176">
    <property type="entry name" value="zinc finger protein 70"/>
    <property type="match status" value="1"/>
</dbReference>
<dbReference type="SUPFAM" id="SSF57667">
    <property type="entry name" value="beta-beta-alpha zinc fingers"/>
    <property type="match status" value="6"/>
</dbReference>
<feature type="region of interest" description="Disordered" evidence="11">
    <location>
        <begin position="169"/>
        <end position="213"/>
    </location>
</feature>
<comment type="subcellular location">
    <subcellularLocation>
        <location evidence="1">Nucleus</location>
    </subcellularLocation>
</comment>
<evidence type="ECO:0000256" key="8">
    <source>
        <dbReference type="ARBA" id="ARBA00023163"/>
    </source>
</evidence>
<evidence type="ECO:0000256" key="7">
    <source>
        <dbReference type="ARBA" id="ARBA00023125"/>
    </source>
</evidence>
<proteinExistence type="predicted"/>
<feature type="compositionally biased region" description="Low complexity" evidence="11">
    <location>
        <begin position="190"/>
        <end position="199"/>
    </location>
</feature>
<feature type="domain" description="C2H2-type" evidence="12">
    <location>
        <begin position="33"/>
        <end position="61"/>
    </location>
</feature>
<evidence type="ECO:0000256" key="2">
    <source>
        <dbReference type="ARBA" id="ARBA00022723"/>
    </source>
</evidence>
<feature type="domain" description="C2H2-type" evidence="12">
    <location>
        <begin position="62"/>
        <end position="89"/>
    </location>
</feature>
<protein>
    <recommendedName>
        <fullName evidence="12">C2H2-type domain-containing protein</fullName>
    </recommendedName>
</protein>
<keyword evidence="8" id="KW-0804">Transcription</keyword>
<feature type="compositionally biased region" description="Basic and acidic residues" evidence="11">
    <location>
        <begin position="204"/>
        <end position="213"/>
    </location>
</feature>
<feature type="domain" description="C2H2-type" evidence="12">
    <location>
        <begin position="90"/>
        <end position="117"/>
    </location>
</feature>
<evidence type="ECO:0000256" key="1">
    <source>
        <dbReference type="ARBA" id="ARBA00004123"/>
    </source>
</evidence>
<dbReference type="PANTHER" id="PTHR24394">
    <property type="entry name" value="ZINC FINGER PROTEIN"/>
    <property type="match status" value="1"/>
</dbReference>
<dbReference type="AlphaFoldDB" id="A0AAW2HZD6"/>
<keyword evidence="7" id="KW-0238">DNA-binding</keyword>
<dbReference type="FunFam" id="3.30.160.60:FF:000275">
    <property type="entry name" value="zinc finger protein 90 homolog"/>
    <property type="match status" value="1"/>
</dbReference>
<dbReference type="PROSITE" id="PS00028">
    <property type="entry name" value="ZINC_FINGER_C2H2_1"/>
    <property type="match status" value="9"/>
</dbReference>
<evidence type="ECO:0000256" key="3">
    <source>
        <dbReference type="ARBA" id="ARBA00022737"/>
    </source>
</evidence>
<feature type="domain" description="C2H2-type" evidence="12">
    <location>
        <begin position="118"/>
        <end position="145"/>
    </location>
</feature>
<evidence type="ECO:0000256" key="4">
    <source>
        <dbReference type="ARBA" id="ARBA00022771"/>
    </source>
</evidence>
<evidence type="ECO:0000256" key="9">
    <source>
        <dbReference type="ARBA" id="ARBA00023242"/>
    </source>
</evidence>
<evidence type="ECO:0000313" key="13">
    <source>
        <dbReference type="EMBL" id="KAL0275267.1"/>
    </source>
</evidence>
<dbReference type="PROSITE" id="PS50157">
    <property type="entry name" value="ZINC_FINGER_C2H2_2"/>
    <property type="match status" value="10"/>
</dbReference>
<dbReference type="InterPro" id="IPR036236">
    <property type="entry name" value="Znf_C2H2_sf"/>
</dbReference>
<comment type="caution">
    <text evidence="13">The sequence shown here is derived from an EMBL/GenBank/DDBJ whole genome shotgun (WGS) entry which is preliminary data.</text>
</comment>
<keyword evidence="4 10" id="KW-0863">Zinc-finger</keyword>
<evidence type="ECO:0000256" key="11">
    <source>
        <dbReference type="SAM" id="MobiDB-lite"/>
    </source>
</evidence>
<dbReference type="SMART" id="SM00355">
    <property type="entry name" value="ZnF_C2H2"/>
    <property type="match status" value="12"/>
</dbReference>
<feature type="domain" description="C2H2-type" evidence="12">
    <location>
        <begin position="146"/>
        <end position="175"/>
    </location>
</feature>
<organism evidence="13">
    <name type="scientific">Menopon gallinae</name>
    <name type="common">poultry shaft louse</name>
    <dbReference type="NCBI Taxonomy" id="328185"/>
    <lineage>
        <taxon>Eukaryota</taxon>
        <taxon>Metazoa</taxon>
        <taxon>Ecdysozoa</taxon>
        <taxon>Arthropoda</taxon>
        <taxon>Hexapoda</taxon>
        <taxon>Insecta</taxon>
        <taxon>Pterygota</taxon>
        <taxon>Neoptera</taxon>
        <taxon>Paraneoptera</taxon>
        <taxon>Psocodea</taxon>
        <taxon>Troctomorpha</taxon>
        <taxon>Phthiraptera</taxon>
        <taxon>Amblycera</taxon>
        <taxon>Menoponidae</taxon>
        <taxon>Menopon</taxon>
    </lineage>
</organism>
<feature type="domain" description="C2H2-type" evidence="12">
    <location>
        <begin position="222"/>
        <end position="249"/>
    </location>
</feature>